<dbReference type="EMBL" id="KN838618">
    <property type="protein sequence ID" value="KIK00828.1"/>
    <property type="molecule type" value="Genomic_DNA"/>
</dbReference>
<dbReference type="Proteomes" id="UP000054477">
    <property type="component" value="Unassembled WGS sequence"/>
</dbReference>
<proteinExistence type="predicted"/>
<sequence length="530" mass="58731">MALRRFGTIFSKSSTKSSDEERSRLGRLPTYRTSLTRAPTYTTHAAGPSRSTDPEIDANLSAITEMSSVDMTSAAETSSIAGTITEATVRSGPRCVYYRLYTKDGAIESYNAIYSNDRSLGRIDAKDVAPPYTVILLKNFLCRIEGFKTSDNSNLYLSVPSYTPMEDDTRLSLVATSGPGLYEHEPVVLVVDSINEREAVKSSREKLRTKTNVGEVRYVHYRLYTREGALETNSPNLTSSNDHFLGRIFPGSVSPPHTAASLKAYLCKIEGFPSTENATLYLALSSQTPMEDSTHLSLLGQSGPGFSEHEPMALVVPSRRRSVSGPKRPLKKYKPEHDPHYVYYRLYTKDGAAKSRTSFNKGDSSLGRVDTLFVAPPHTLSSLKCHIATVEGISTLDMQLYEGASNDEPMIDDQRISLLATGYPGNNEERPMAVVYAVNKDPWKLYTLQHPTFTKKIQVTRSHQPSRKGWLDVKADEVLLTDGVETYTSWSPGDIYARYGYTAVNSAGKVGFVYGGKPSTYCKSYETSYR</sequence>
<reference evidence="3" key="2">
    <citation type="submission" date="2015-01" db="EMBL/GenBank/DDBJ databases">
        <title>Evolutionary Origins and Diversification of the Mycorrhizal Mutualists.</title>
        <authorList>
            <consortium name="DOE Joint Genome Institute"/>
            <consortium name="Mycorrhizal Genomics Consortium"/>
            <person name="Kohler A."/>
            <person name="Kuo A."/>
            <person name="Nagy L.G."/>
            <person name="Floudas D."/>
            <person name="Copeland A."/>
            <person name="Barry K.W."/>
            <person name="Cichocki N."/>
            <person name="Veneault-Fourrey C."/>
            <person name="LaButti K."/>
            <person name="Lindquist E.A."/>
            <person name="Lipzen A."/>
            <person name="Lundell T."/>
            <person name="Morin E."/>
            <person name="Murat C."/>
            <person name="Riley R."/>
            <person name="Ohm R."/>
            <person name="Sun H."/>
            <person name="Tunlid A."/>
            <person name="Henrissat B."/>
            <person name="Grigoriev I.V."/>
            <person name="Hibbett D.S."/>
            <person name="Martin F."/>
        </authorList>
    </citation>
    <scope>NUCLEOTIDE SEQUENCE [LARGE SCALE GENOMIC DNA]</scope>
    <source>
        <strain evidence="3">LaAM-08-1</strain>
    </source>
</reference>
<protein>
    <submittedName>
        <fullName evidence="2">Uncharacterized protein</fullName>
    </submittedName>
</protein>
<feature type="compositionally biased region" description="Polar residues" evidence="1">
    <location>
        <begin position="31"/>
        <end position="43"/>
    </location>
</feature>
<dbReference type="OrthoDB" id="10493502at2759"/>
<organism evidence="2 3">
    <name type="scientific">Laccaria amethystina LaAM-08-1</name>
    <dbReference type="NCBI Taxonomy" id="1095629"/>
    <lineage>
        <taxon>Eukaryota</taxon>
        <taxon>Fungi</taxon>
        <taxon>Dikarya</taxon>
        <taxon>Basidiomycota</taxon>
        <taxon>Agaricomycotina</taxon>
        <taxon>Agaricomycetes</taxon>
        <taxon>Agaricomycetidae</taxon>
        <taxon>Agaricales</taxon>
        <taxon>Agaricineae</taxon>
        <taxon>Hydnangiaceae</taxon>
        <taxon>Laccaria</taxon>
    </lineage>
</organism>
<reference evidence="2 3" key="1">
    <citation type="submission" date="2014-04" db="EMBL/GenBank/DDBJ databases">
        <authorList>
            <consortium name="DOE Joint Genome Institute"/>
            <person name="Kuo A."/>
            <person name="Kohler A."/>
            <person name="Nagy L.G."/>
            <person name="Floudas D."/>
            <person name="Copeland A."/>
            <person name="Barry K.W."/>
            <person name="Cichocki N."/>
            <person name="Veneault-Fourrey C."/>
            <person name="LaButti K."/>
            <person name="Lindquist E.A."/>
            <person name="Lipzen A."/>
            <person name="Lundell T."/>
            <person name="Morin E."/>
            <person name="Murat C."/>
            <person name="Sun H."/>
            <person name="Tunlid A."/>
            <person name="Henrissat B."/>
            <person name="Grigoriev I.V."/>
            <person name="Hibbett D.S."/>
            <person name="Martin F."/>
            <person name="Nordberg H.P."/>
            <person name="Cantor M.N."/>
            <person name="Hua S.X."/>
        </authorList>
    </citation>
    <scope>NUCLEOTIDE SEQUENCE [LARGE SCALE GENOMIC DNA]</scope>
    <source>
        <strain evidence="2 3">LaAM-08-1</strain>
    </source>
</reference>
<accession>A0A0C9XYA2</accession>
<gene>
    <name evidence="2" type="ORF">K443DRAFT_595337</name>
</gene>
<name>A0A0C9XYA2_9AGAR</name>
<dbReference type="HOGENOM" id="CLU_033651_3_0_1"/>
<evidence type="ECO:0000313" key="2">
    <source>
        <dbReference type="EMBL" id="KIK00828.1"/>
    </source>
</evidence>
<keyword evidence="3" id="KW-1185">Reference proteome</keyword>
<dbReference type="AlphaFoldDB" id="A0A0C9XYA2"/>
<evidence type="ECO:0000256" key="1">
    <source>
        <dbReference type="SAM" id="MobiDB-lite"/>
    </source>
</evidence>
<feature type="region of interest" description="Disordered" evidence="1">
    <location>
        <begin position="12"/>
        <end position="54"/>
    </location>
</feature>
<evidence type="ECO:0000313" key="3">
    <source>
        <dbReference type="Proteomes" id="UP000054477"/>
    </source>
</evidence>